<dbReference type="GO" id="GO:0005856">
    <property type="term" value="C:cytoskeleton"/>
    <property type="evidence" value="ECO:0007669"/>
    <property type="project" value="TreeGrafter"/>
</dbReference>
<keyword evidence="6" id="KW-1185">Reference proteome</keyword>
<dbReference type="GO" id="GO:0005200">
    <property type="term" value="F:structural constituent of cytoskeleton"/>
    <property type="evidence" value="ECO:0007669"/>
    <property type="project" value="TreeGrafter"/>
</dbReference>
<keyword evidence="1 2" id="KW-0175">Coiled coil</keyword>
<name>A0AAW0M179_QUESU</name>
<feature type="compositionally biased region" description="Polar residues" evidence="3">
    <location>
        <begin position="484"/>
        <end position="493"/>
    </location>
</feature>
<dbReference type="PANTHER" id="PTHR47357">
    <property type="entry name" value="COP1-INTERACTIVE PROTEIN 1"/>
    <property type="match status" value="1"/>
</dbReference>
<dbReference type="PANTHER" id="PTHR47357:SF4">
    <property type="entry name" value="MYOSIN HEAVY CHAIN-LIKE PROTEIN"/>
    <property type="match status" value="1"/>
</dbReference>
<sequence length="924" mass="107383">MDNHVTRILKLIKNEDRGRKGRKHKDPKKESELVGLIEDFYTEYQSLYAIFDHLRRESGNVGRGRNENEVSFSNSSSDSEYFSSVEFDSSNGRVENEHKEEADRLRKELETAEFEITDLKHKLASTSREKEALNSDYMAAFSKIQEAEIIKKNERIEADKREKELLAIIKAREIHGNRASARIKDLESKLTSLKVEVKSLCGQKRDMEAQIESKATEAKQEKEKNTGLHAWISELELSLKEKDYKVSSLQEKLKNNEEYSMSKIADIMAQASNLQLEANSFHAQKAELEEKNQKMVSERNGALAQVKGLMDQVTAMQMELETLHNQKSESDQQMEKENKETSKYPVVIETLKDELAKMSMAEKRMMDEKEGFHIQVKDLELEVESLQNQKNELEELIKSKVCETNQLKEDKEGLHARNLELERALTEKEDKLSALQKKYEIKENEASTQVMNLAQVNMLQDSDSLLKKKSQLEPQIEREKQGSSKRPSQVSQNIKLKRKIADGQRIVKNSTINKTNGEHRKAKVWLQKKRLFLQAAESKMEELAEAFCKNLDDKTHLLYQRILVIERLHTENKDSYRMTQNIYEQEIGMLEEKVATYEAELRKMSHTLETTNNALCGAEQVRKFEEYSSNVVSRITNMLNELQFAKDWVTVTNNEIKRLKHNESCLAAQLENKEEREFILRERVWKLEAQLSKEGGEKLNLLTAISQLEKKVGKLEKNIKEKDEELISLGEEKREAIRQLCLILVIERLHTENKDSYRMTQNIYEQEIGMLEEKVATYEAELRKMSHTLETTNNALCGAEQVRKFEEYSSNVVSRITNMLNELQFAKDWVTVTNNEIKRLKHNESCLAAQLENKEEREFILRERVWKLEAQLSKEGGEKLNLLTAISQLEKKVGKLEKNIKEKDEELISLGEGKREAIRQLYFE</sequence>
<accession>A0AAW0M179</accession>
<dbReference type="Proteomes" id="UP000237347">
    <property type="component" value="Unassembled WGS sequence"/>
</dbReference>
<feature type="region of interest" description="Disordered" evidence="3">
    <location>
        <begin position="59"/>
        <end position="101"/>
    </location>
</feature>
<reference evidence="5 6" key="1">
    <citation type="journal article" date="2018" name="Sci. Data">
        <title>The draft genome sequence of cork oak.</title>
        <authorList>
            <person name="Ramos A.M."/>
            <person name="Usie A."/>
            <person name="Barbosa P."/>
            <person name="Barros P.M."/>
            <person name="Capote T."/>
            <person name="Chaves I."/>
            <person name="Simoes F."/>
            <person name="Abreu I."/>
            <person name="Carrasquinho I."/>
            <person name="Faro C."/>
            <person name="Guimaraes J.B."/>
            <person name="Mendonca D."/>
            <person name="Nobrega F."/>
            <person name="Rodrigues L."/>
            <person name="Saibo N.J.M."/>
            <person name="Varela M.C."/>
            <person name="Egas C."/>
            <person name="Matos J."/>
            <person name="Miguel C.M."/>
            <person name="Oliveira M.M."/>
            <person name="Ricardo C.P."/>
            <person name="Goncalves S."/>
        </authorList>
    </citation>
    <scope>NUCLEOTIDE SEQUENCE [LARGE SCALE GENOMIC DNA]</scope>
    <source>
        <strain evidence="6">cv. HL8</strain>
    </source>
</reference>
<dbReference type="GO" id="GO:0003779">
    <property type="term" value="F:actin binding"/>
    <property type="evidence" value="ECO:0007669"/>
    <property type="project" value="InterPro"/>
</dbReference>
<proteinExistence type="predicted"/>
<dbReference type="PROSITE" id="PS51774">
    <property type="entry name" value="NAB"/>
    <property type="match status" value="1"/>
</dbReference>
<dbReference type="EMBL" id="PKMF04000036">
    <property type="protein sequence ID" value="KAK7856506.1"/>
    <property type="molecule type" value="Genomic_DNA"/>
</dbReference>
<gene>
    <name evidence="5" type="primary">CIP1_0</name>
    <name evidence="5" type="ORF">CFP56_023133</name>
</gene>
<evidence type="ECO:0000259" key="4">
    <source>
        <dbReference type="PROSITE" id="PS51774"/>
    </source>
</evidence>
<feature type="coiled-coil region" evidence="2">
    <location>
        <begin position="580"/>
        <end position="614"/>
    </location>
</feature>
<feature type="region of interest" description="Disordered" evidence="3">
    <location>
        <begin position="473"/>
        <end position="493"/>
    </location>
</feature>
<evidence type="ECO:0000256" key="1">
    <source>
        <dbReference type="ARBA" id="ARBA00023054"/>
    </source>
</evidence>
<dbReference type="AlphaFoldDB" id="A0AAW0M179"/>
<feature type="domain" description="NAB" evidence="4">
    <location>
        <begin position="1"/>
        <end position="58"/>
    </location>
</feature>
<protein>
    <submittedName>
        <fullName evidence="5">Cop1-interactive protein 1</fullName>
    </submittedName>
</protein>
<feature type="coiled-coil region" evidence="2">
    <location>
        <begin position="656"/>
        <end position="795"/>
    </location>
</feature>
<feature type="compositionally biased region" description="Basic and acidic residues" evidence="3">
    <location>
        <begin position="59"/>
        <end position="68"/>
    </location>
</feature>
<evidence type="ECO:0000313" key="5">
    <source>
        <dbReference type="EMBL" id="KAK7856506.1"/>
    </source>
</evidence>
<comment type="caution">
    <text evidence="5">The sequence shown here is derived from an EMBL/GenBank/DDBJ whole genome shotgun (WGS) entry which is preliminary data.</text>
</comment>
<feature type="coiled-coil region" evidence="2">
    <location>
        <begin position="837"/>
        <end position="906"/>
    </location>
</feature>
<dbReference type="InterPro" id="IPR011684">
    <property type="entry name" value="NAB"/>
</dbReference>
<evidence type="ECO:0000256" key="3">
    <source>
        <dbReference type="SAM" id="MobiDB-lite"/>
    </source>
</evidence>
<evidence type="ECO:0000313" key="6">
    <source>
        <dbReference type="Proteomes" id="UP000237347"/>
    </source>
</evidence>
<organism evidence="5 6">
    <name type="scientific">Quercus suber</name>
    <name type="common">Cork oak</name>
    <dbReference type="NCBI Taxonomy" id="58331"/>
    <lineage>
        <taxon>Eukaryota</taxon>
        <taxon>Viridiplantae</taxon>
        <taxon>Streptophyta</taxon>
        <taxon>Embryophyta</taxon>
        <taxon>Tracheophyta</taxon>
        <taxon>Spermatophyta</taxon>
        <taxon>Magnoliopsida</taxon>
        <taxon>eudicotyledons</taxon>
        <taxon>Gunneridae</taxon>
        <taxon>Pentapetalae</taxon>
        <taxon>rosids</taxon>
        <taxon>fabids</taxon>
        <taxon>Fagales</taxon>
        <taxon>Fagaceae</taxon>
        <taxon>Quercus</taxon>
    </lineage>
</organism>
<evidence type="ECO:0000256" key="2">
    <source>
        <dbReference type="SAM" id="Coils"/>
    </source>
</evidence>
<feature type="compositionally biased region" description="Low complexity" evidence="3">
    <location>
        <begin position="69"/>
        <end position="90"/>
    </location>
</feature>